<accession>A0A452Y1A5</accession>
<feature type="compositionally biased region" description="Low complexity" evidence="1">
    <location>
        <begin position="52"/>
        <end position="62"/>
    </location>
</feature>
<reference evidence="2" key="3">
    <citation type="journal article" date="2017" name="Nature">
        <title>Genome sequence of the progenitor of the wheat D genome Aegilops tauschii.</title>
        <authorList>
            <person name="Luo M.C."/>
            <person name="Gu Y.Q."/>
            <person name="Puiu D."/>
            <person name="Wang H."/>
            <person name="Twardziok S.O."/>
            <person name="Deal K.R."/>
            <person name="Huo N."/>
            <person name="Zhu T."/>
            <person name="Wang L."/>
            <person name="Wang Y."/>
            <person name="McGuire P.E."/>
            <person name="Liu S."/>
            <person name="Long H."/>
            <person name="Ramasamy R.K."/>
            <person name="Rodriguez J.C."/>
            <person name="Van S.L."/>
            <person name="Yuan L."/>
            <person name="Wang Z."/>
            <person name="Xia Z."/>
            <person name="Xiao L."/>
            <person name="Anderson O.D."/>
            <person name="Ouyang S."/>
            <person name="Liang Y."/>
            <person name="Zimin A.V."/>
            <person name="Pertea G."/>
            <person name="Qi P."/>
            <person name="Bennetzen J.L."/>
            <person name="Dai X."/>
            <person name="Dawson M.W."/>
            <person name="Muller H.G."/>
            <person name="Kugler K."/>
            <person name="Rivarola-Duarte L."/>
            <person name="Spannagl M."/>
            <person name="Mayer K.F.X."/>
            <person name="Lu F.H."/>
            <person name="Bevan M.W."/>
            <person name="Leroy P."/>
            <person name="Li P."/>
            <person name="You F.M."/>
            <person name="Sun Q."/>
            <person name="Liu Z."/>
            <person name="Lyons E."/>
            <person name="Wicker T."/>
            <person name="Salzberg S.L."/>
            <person name="Devos K.M."/>
            <person name="Dvorak J."/>
        </authorList>
    </citation>
    <scope>NUCLEOTIDE SEQUENCE [LARGE SCALE GENOMIC DNA]</scope>
    <source>
        <strain evidence="2">cv. AL8/78</strain>
    </source>
</reference>
<dbReference type="Proteomes" id="UP000015105">
    <property type="component" value="Chromosome 1D"/>
</dbReference>
<evidence type="ECO:0000313" key="3">
    <source>
        <dbReference type="Proteomes" id="UP000015105"/>
    </source>
</evidence>
<evidence type="ECO:0000313" key="2">
    <source>
        <dbReference type="EnsemblPlants" id="AET1Gv20252500.9"/>
    </source>
</evidence>
<organism evidence="2 3">
    <name type="scientific">Aegilops tauschii subsp. strangulata</name>
    <name type="common">Goatgrass</name>
    <dbReference type="NCBI Taxonomy" id="200361"/>
    <lineage>
        <taxon>Eukaryota</taxon>
        <taxon>Viridiplantae</taxon>
        <taxon>Streptophyta</taxon>
        <taxon>Embryophyta</taxon>
        <taxon>Tracheophyta</taxon>
        <taxon>Spermatophyta</taxon>
        <taxon>Magnoliopsida</taxon>
        <taxon>Liliopsida</taxon>
        <taxon>Poales</taxon>
        <taxon>Poaceae</taxon>
        <taxon>BOP clade</taxon>
        <taxon>Pooideae</taxon>
        <taxon>Triticodae</taxon>
        <taxon>Triticeae</taxon>
        <taxon>Triticinae</taxon>
        <taxon>Aegilops</taxon>
    </lineage>
</organism>
<dbReference type="Gramene" id="AET1Gv20252500.9">
    <property type="protein sequence ID" value="AET1Gv20252500.9"/>
    <property type="gene ID" value="AET1Gv20252500"/>
</dbReference>
<reference evidence="3" key="2">
    <citation type="journal article" date="2017" name="Nat. Plants">
        <title>The Aegilops tauschii genome reveals multiple impacts of transposons.</title>
        <authorList>
            <person name="Zhao G."/>
            <person name="Zou C."/>
            <person name="Li K."/>
            <person name="Wang K."/>
            <person name="Li T."/>
            <person name="Gao L."/>
            <person name="Zhang X."/>
            <person name="Wang H."/>
            <person name="Yang Z."/>
            <person name="Liu X."/>
            <person name="Jiang W."/>
            <person name="Mao L."/>
            <person name="Kong X."/>
            <person name="Jiao Y."/>
            <person name="Jia J."/>
        </authorList>
    </citation>
    <scope>NUCLEOTIDE SEQUENCE [LARGE SCALE GENOMIC DNA]</scope>
    <source>
        <strain evidence="3">cv. AL8/78</strain>
    </source>
</reference>
<reference evidence="3" key="1">
    <citation type="journal article" date="2014" name="Science">
        <title>Ancient hybridizations among the ancestral genomes of bread wheat.</title>
        <authorList>
            <consortium name="International Wheat Genome Sequencing Consortium,"/>
            <person name="Marcussen T."/>
            <person name="Sandve S.R."/>
            <person name="Heier L."/>
            <person name="Spannagl M."/>
            <person name="Pfeifer M."/>
            <person name="Jakobsen K.S."/>
            <person name="Wulff B.B."/>
            <person name="Steuernagel B."/>
            <person name="Mayer K.F."/>
            <person name="Olsen O.A."/>
        </authorList>
    </citation>
    <scope>NUCLEOTIDE SEQUENCE [LARGE SCALE GENOMIC DNA]</scope>
    <source>
        <strain evidence="3">cv. AL8/78</strain>
    </source>
</reference>
<protein>
    <submittedName>
        <fullName evidence="2">Uncharacterized protein</fullName>
    </submittedName>
</protein>
<dbReference type="EnsemblPlants" id="AET1Gv20252500.9">
    <property type="protein sequence ID" value="AET1Gv20252500.9"/>
    <property type="gene ID" value="AET1Gv20252500"/>
</dbReference>
<feature type="region of interest" description="Disordered" evidence="1">
    <location>
        <begin position="39"/>
        <end position="62"/>
    </location>
</feature>
<proteinExistence type="predicted"/>
<reference evidence="2" key="4">
    <citation type="submission" date="2019-03" db="UniProtKB">
        <authorList>
            <consortium name="EnsemblPlants"/>
        </authorList>
    </citation>
    <scope>IDENTIFICATION</scope>
</reference>
<evidence type="ECO:0000256" key="1">
    <source>
        <dbReference type="SAM" id="MobiDB-lite"/>
    </source>
</evidence>
<name>A0A452Y1A5_AEGTS</name>
<keyword evidence="3" id="KW-1185">Reference proteome</keyword>
<sequence>AFTSNRNQKGAFSLVTCSSEASPLALSLSLSPPIPKNPSIPAIAGSCGTGAPSGRSSRRPSLLRWPRSTRERLLLRFRARRPRRFPPAVVGGAVLGSGALPC</sequence>
<reference evidence="2" key="5">
    <citation type="journal article" date="2021" name="G3 (Bethesda)">
        <title>Aegilops tauschii genome assembly Aet v5.0 features greater sequence contiguity and improved annotation.</title>
        <authorList>
            <person name="Wang L."/>
            <person name="Zhu T."/>
            <person name="Rodriguez J.C."/>
            <person name="Deal K.R."/>
            <person name="Dubcovsky J."/>
            <person name="McGuire P.E."/>
            <person name="Lux T."/>
            <person name="Spannagl M."/>
            <person name="Mayer K.F.X."/>
            <person name="Baldrich P."/>
            <person name="Meyers B.C."/>
            <person name="Huo N."/>
            <person name="Gu Y.Q."/>
            <person name="Zhou H."/>
            <person name="Devos K.M."/>
            <person name="Bennetzen J.L."/>
            <person name="Unver T."/>
            <person name="Budak H."/>
            <person name="Gulick P.J."/>
            <person name="Galiba G."/>
            <person name="Kalapos B."/>
            <person name="Nelson D.R."/>
            <person name="Li P."/>
            <person name="You F.M."/>
            <person name="Luo M.C."/>
            <person name="Dvorak J."/>
        </authorList>
    </citation>
    <scope>NUCLEOTIDE SEQUENCE [LARGE SCALE GENOMIC DNA]</scope>
    <source>
        <strain evidence="2">cv. AL8/78</strain>
    </source>
</reference>
<dbReference type="AlphaFoldDB" id="A0A452Y1A5"/>